<comment type="caution">
    <text evidence="2">The sequence shown here is derived from an EMBL/GenBank/DDBJ whole genome shotgun (WGS) entry which is preliminary data.</text>
</comment>
<dbReference type="eggNOG" id="COG4932">
    <property type="taxonomic scope" value="Bacteria"/>
</dbReference>
<evidence type="ECO:0008006" key="4">
    <source>
        <dbReference type="Google" id="ProtNLM"/>
    </source>
</evidence>
<accession>A3XRC4</accession>
<dbReference type="RefSeq" id="WP_009782068.1">
    <property type="nucleotide sequence ID" value="NZ_CH672395.1"/>
</dbReference>
<dbReference type="InterPro" id="IPR036680">
    <property type="entry name" value="SPOR-like_sf"/>
</dbReference>
<dbReference type="EMBL" id="AANC01000012">
    <property type="protein sequence ID" value="EAQ47905.1"/>
    <property type="molecule type" value="Genomic_DNA"/>
</dbReference>
<keyword evidence="1" id="KW-0732">Signal</keyword>
<feature type="signal peptide" evidence="1">
    <location>
        <begin position="1"/>
        <end position="20"/>
    </location>
</feature>
<dbReference type="OrthoDB" id="607469at2"/>
<protein>
    <recommendedName>
        <fullName evidence="4">SPOR domain-containing protein</fullName>
    </recommendedName>
</protein>
<name>A3XRC4_LEEBM</name>
<proteinExistence type="predicted"/>
<keyword evidence="3" id="KW-1185">Reference proteome</keyword>
<organism evidence="2 3">
    <name type="scientific">Leeuwenhoekiella blandensis (strain CECT 7118 / CCUG 51940 / KCTC 22103 / MED217)</name>
    <name type="common">Flavobacterium sp. (strain MED217)</name>
    <dbReference type="NCBI Taxonomy" id="398720"/>
    <lineage>
        <taxon>Bacteria</taxon>
        <taxon>Pseudomonadati</taxon>
        <taxon>Bacteroidota</taxon>
        <taxon>Flavobacteriia</taxon>
        <taxon>Flavobacteriales</taxon>
        <taxon>Flavobacteriaceae</taxon>
        <taxon>Leeuwenhoekiella</taxon>
    </lineage>
</organism>
<reference evidence="2 3" key="1">
    <citation type="journal article" date="2007" name="Nature">
        <title>Light stimulates growth of proteorhodopsin-containing marine Flavobacteria.</title>
        <authorList>
            <person name="Gomez-Consarnau L."/>
            <person name="Gonzalez J.M."/>
            <person name="Coll-Llado M."/>
            <person name="Gourdon P."/>
            <person name="Pascher T."/>
            <person name="Neutze R."/>
            <person name="Pedros-Alio C."/>
            <person name="Pinhassi J."/>
        </authorList>
    </citation>
    <scope>NUCLEOTIDE SEQUENCE [LARGE SCALE GENOMIC DNA]</scope>
    <source>
        <strain evidence="2 3">MED217</strain>
    </source>
</reference>
<dbReference type="STRING" id="398720.MED217_18706"/>
<sequence>MYYKLLIVFLVFSSSCLGQGLPFKKVNEFYLNGDTRVIGNTILSDHPTRVYRRSKGLNDRTEMVYIDVDNNKETYSSSSATLELPEHARIKYAGLYWAATYPGERGKQKTRKNRIDYVIKKKRSIPFDQVQLQLPGSDAYHSVMGEVLYDGMQDQITELKNAAPYVCYSDITTLLQTENARSGTYTLANVTALEGYMYGGSSAGWMLYLVFEDPEAPLQYFAGYHGFSFINPNNSQELDFNNFRVVENGSVNTSITLAALEGDLILVGDQVGVYSEKEDEFVPLKSRVRYANNFFNSSITIGDKKYIDRIPENSNTLGFDLAKVDIPNENNALIANDATRMKLQFKTESDRLFVFFNAFQTEISTDFYQRVIVEGKPDRIPNKATLTTQEGVKNRATTEAEKEDVAVLGKDGETLKTAQGSQEIPVDRPQALQDMLATKPMAVPGMDRGYYIVNHVFAQRKNALRWQEKMKLRGLSPVRFVNPENNYHYIYIDYSTNPDALYERLVEFRKLNDFEDAWIIKVNL</sequence>
<evidence type="ECO:0000256" key="1">
    <source>
        <dbReference type="SAM" id="SignalP"/>
    </source>
</evidence>
<evidence type="ECO:0000313" key="3">
    <source>
        <dbReference type="Proteomes" id="UP000001601"/>
    </source>
</evidence>
<dbReference type="Proteomes" id="UP000001601">
    <property type="component" value="Unassembled WGS sequence"/>
</dbReference>
<feature type="chain" id="PRO_5002662716" description="SPOR domain-containing protein" evidence="1">
    <location>
        <begin position="21"/>
        <end position="524"/>
    </location>
</feature>
<dbReference type="HOGENOM" id="CLU_039824_0_0_10"/>
<dbReference type="GO" id="GO:0042834">
    <property type="term" value="F:peptidoglycan binding"/>
    <property type="evidence" value="ECO:0007669"/>
    <property type="project" value="InterPro"/>
</dbReference>
<dbReference type="AlphaFoldDB" id="A3XRC4"/>
<gene>
    <name evidence="2" type="ORF">MED217_18706</name>
</gene>
<evidence type="ECO:0000313" key="2">
    <source>
        <dbReference type="EMBL" id="EAQ47905.1"/>
    </source>
</evidence>
<dbReference type="PROSITE" id="PS51257">
    <property type="entry name" value="PROKAR_LIPOPROTEIN"/>
    <property type="match status" value="1"/>
</dbReference>
<dbReference type="SUPFAM" id="SSF110997">
    <property type="entry name" value="Sporulation related repeat"/>
    <property type="match status" value="1"/>
</dbReference>